<evidence type="ECO:0000313" key="2">
    <source>
        <dbReference type="Proteomes" id="UP000250025"/>
    </source>
</evidence>
<gene>
    <name evidence="1" type="ORF">B9G99_00095</name>
</gene>
<accession>A0A2Z2H417</accession>
<proteinExistence type="predicted"/>
<evidence type="ECO:0000313" key="1">
    <source>
        <dbReference type="EMBL" id="ARS51496.1"/>
    </source>
</evidence>
<reference evidence="1 2" key="1">
    <citation type="journal article" date="2017" name="Int. J. Syst. Evol. Microbiol.">
        <title>Kushneria konosiri sp. nov., isolated from the Korean salt-fermented seafood Daemi-jeot.</title>
        <authorList>
            <person name="Yun J.H."/>
            <person name="Park S.K."/>
            <person name="Lee J.Y."/>
            <person name="Jung M.J."/>
            <person name="Bae J.W."/>
        </authorList>
    </citation>
    <scope>NUCLEOTIDE SEQUENCE [LARGE SCALE GENOMIC DNA]</scope>
    <source>
        <strain evidence="1 2">X49</strain>
    </source>
</reference>
<dbReference type="AlphaFoldDB" id="A0A2Z2H417"/>
<organism evidence="1 2">
    <name type="scientific">Kushneria konosiri</name>
    <dbReference type="NCBI Taxonomy" id="698828"/>
    <lineage>
        <taxon>Bacteria</taxon>
        <taxon>Pseudomonadati</taxon>
        <taxon>Pseudomonadota</taxon>
        <taxon>Gammaproteobacteria</taxon>
        <taxon>Oceanospirillales</taxon>
        <taxon>Halomonadaceae</taxon>
        <taxon>Kushneria</taxon>
    </lineage>
</organism>
<dbReference type="OrthoDB" id="9182016at2"/>
<name>A0A2Z2H417_9GAMM</name>
<dbReference type="KEGG" id="kus:B9G99_00095"/>
<dbReference type="EMBL" id="CP021323">
    <property type="protein sequence ID" value="ARS51496.1"/>
    <property type="molecule type" value="Genomic_DNA"/>
</dbReference>
<sequence>MLNDYLTSVYRDCGRGELVRGRPAHDCWSLVREVRHRLYGLPLLPSFGGIHAMDKESLTAAHDQQRELMQECAPFPGAIAAVYRGRLCLHVAVVVEIEGDLAVLETRPGGPRWMRIPEFERQYTRVRYYRDRDLPIEPGRAPG</sequence>
<evidence type="ECO:0008006" key="3">
    <source>
        <dbReference type="Google" id="ProtNLM"/>
    </source>
</evidence>
<keyword evidence="2" id="KW-1185">Reference proteome</keyword>
<dbReference type="RefSeq" id="WP_086620203.1">
    <property type="nucleotide sequence ID" value="NZ_CP021323.1"/>
</dbReference>
<dbReference type="Proteomes" id="UP000250025">
    <property type="component" value="Chromosome"/>
</dbReference>
<protein>
    <recommendedName>
        <fullName evidence="3">NlpC/P60 domain-containing protein</fullName>
    </recommendedName>
</protein>